<organism evidence="1 2">
    <name type="scientific">Iphiclides podalirius</name>
    <name type="common">scarce swallowtail</name>
    <dbReference type="NCBI Taxonomy" id="110791"/>
    <lineage>
        <taxon>Eukaryota</taxon>
        <taxon>Metazoa</taxon>
        <taxon>Ecdysozoa</taxon>
        <taxon>Arthropoda</taxon>
        <taxon>Hexapoda</taxon>
        <taxon>Insecta</taxon>
        <taxon>Pterygota</taxon>
        <taxon>Neoptera</taxon>
        <taxon>Endopterygota</taxon>
        <taxon>Lepidoptera</taxon>
        <taxon>Glossata</taxon>
        <taxon>Ditrysia</taxon>
        <taxon>Papilionoidea</taxon>
        <taxon>Papilionidae</taxon>
        <taxon>Papilioninae</taxon>
        <taxon>Iphiclides</taxon>
    </lineage>
</organism>
<dbReference type="EMBL" id="OW152814">
    <property type="protein sequence ID" value="CAH2049961.1"/>
    <property type="molecule type" value="Genomic_DNA"/>
</dbReference>
<evidence type="ECO:0000313" key="2">
    <source>
        <dbReference type="Proteomes" id="UP000837857"/>
    </source>
</evidence>
<reference evidence="1" key="1">
    <citation type="submission" date="2022-03" db="EMBL/GenBank/DDBJ databases">
        <authorList>
            <person name="Martin H S."/>
        </authorList>
    </citation>
    <scope>NUCLEOTIDE SEQUENCE</scope>
</reference>
<evidence type="ECO:0000313" key="1">
    <source>
        <dbReference type="EMBL" id="CAH2049961.1"/>
    </source>
</evidence>
<dbReference type="Proteomes" id="UP000837857">
    <property type="component" value="Chromosome 2"/>
</dbReference>
<sequence>MPSTAAVARAQNGWHLEAHGLPTAMCWQETLEISIQEVQFAVTGGAEKRVRRGHKLSAVSRILMSPG</sequence>
<keyword evidence="2" id="KW-1185">Reference proteome</keyword>
<name>A0ABN8IBG2_9NEOP</name>
<gene>
    <name evidence="1" type="ORF">IPOD504_LOCUS7130</name>
</gene>
<proteinExistence type="predicted"/>
<accession>A0ABN8IBG2</accession>
<protein>
    <submittedName>
        <fullName evidence="1">Uncharacterized protein</fullName>
    </submittedName>
</protein>
<feature type="non-terminal residue" evidence="1">
    <location>
        <position position="67"/>
    </location>
</feature>